<organism evidence="11 12">
    <name type="scientific">Chitiniphilus purpureus</name>
    <dbReference type="NCBI Taxonomy" id="2981137"/>
    <lineage>
        <taxon>Bacteria</taxon>
        <taxon>Pseudomonadati</taxon>
        <taxon>Pseudomonadota</taxon>
        <taxon>Betaproteobacteria</taxon>
        <taxon>Neisseriales</taxon>
        <taxon>Chitinibacteraceae</taxon>
        <taxon>Chitiniphilus</taxon>
    </lineage>
</organism>
<evidence type="ECO:0000256" key="2">
    <source>
        <dbReference type="ARBA" id="ARBA00022448"/>
    </source>
</evidence>
<dbReference type="InterPro" id="IPR045324">
    <property type="entry name" value="Small_multidrug_res"/>
</dbReference>
<dbReference type="InterPro" id="IPR037185">
    <property type="entry name" value="EmrE-like"/>
</dbReference>
<evidence type="ECO:0000256" key="6">
    <source>
        <dbReference type="ARBA" id="ARBA00023136"/>
    </source>
</evidence>
<proteinExistence type="inferred from homology"/>
<reference evidence="11" key="1">
    <citation type="submission" date="2022-10" db="EMBL/GenBank/DDBJ databases">
        <title>Chitiniphilus purpureus sp. nov., a novel chitin-degrading bacterium isolated from crawfish pond sediment.</title>
        <authorList>
            <person name="Li K."/>
        </authorList>
    </citation>
    <scope>NUCLEOTIDE SEQUENCE</scope>
    <source>
        <strain evidence="11">CD1</strain>
    </source>
</reference>
<dbReference type="EMBL" id="CP106753">
    <property type="protein sequence ID" value="UXY13745.1"/>
    <property type="molecule type" value="Genomic_DNA"/>
</dbReference>
<dbReference type="Gene3D" id="1.10.3730.20">
    <property type="match status" value="1"/>
</dbReference>
<dbReference type="InterPro" id="IPR000390">
    <property type="entry name" value="Small_drug/metabolite_transptr"/>
</dbReference>
<evidence type="ECO:0000256" key="8">
    <source>
        <dbReference type="ARBA" id="ARBA00039168"/>
    </source>
</evidence>
<dbReference type="SUPFAM" id="SSF103481">
    <property type="entry name" value="Multidrug resistance efflux transporter EmrE"/>
    <property type="match status" value="1"/>
</dbReference>
<dbReference type="Proteomes" id="UP001061302">
    <property type="component" value="Chromosome"/>
</dbReference>
<gene>
    <name evidence="11" type="primary">sugE</name>
    <name evidence="11" type="ORF">N8I74_10470</name>
</gene>
<evidence type="ECO:0000256" key="5">
    <source>
        <dbReference type="ARBA" id="ARBA00022989"/>
    </source>
</evidence>
<evidence type="ECO:0000256" key="3">
    <source>
        <dbReference type="ARBA" id="ARBA00022475"/>
    </source>
</evidence>
<keyword evidence="12" id="KW-1185">Reference proteome</keyword>
<keyword evidence="2" id="KW-0813">Transport</keyword>
<dbReference type="PANTHER" id="PTHR30561:SF0">
    <property type="entry name" value="GUANIDINIUM EXPORTER"/>
    <property type="match status" value="1"/>
</dbReference>
<keyword evidence="6 10" id="KW-0472">Membrane</keyword>
<feature type="transmembrane region" description="Helical" evidence="10">
    <location>
        <begin position="64"/>
        <end position="83"/>
    </location>
</feature>
<keyword evidence="3" id="KW-1003">Cell membrane</keyword>
<keyword evidence="4 9" id="KW-0812">Transmembrane</keyword>
<dbReference type="RefSeq" id="WP_263122990.1">
    <property type="nucleotide sequence ID" value="NZ_CP106753.1"/>
</dbReference>
<evidence type="ECO:0000256" key="4">
    <source>
        <dbReference type="ARBA" id="ARBA00022692"/>
    </source>
</evidence>
<evidence type="ECO:0000256" key="10">
    <source>
        <dbReference type="SAM" id="Phobius"/>
    </source>
</evidence>
<name>A0ABY6DHC0_9NEIS</name>
<feature type="transmembrane region" description="Helical" evidence="10">
    <location>
        <begin position="34"/>
        <end position="52"/>
    </location>
</feature>
<dbReference type="Pfam" id="PF00893">
    <property type="entry name" value="Multi_Drug_Res"/>
    <property type="match status" value="1"/>
</dbReference>
<protein>
    <recommendedName>
        <fullName evidence="8">Guanidinium exporter</fullName>
    </recommendedName>
</protein>
<keyword evidence="5 10" id="KW-1133">Transmembrane helix</keyword>
<dbReference type="NCBIfam" id="NF008512">
    <property type="entry name" value="PRK11431.1"/>
    <property type="match status" value="1"/>
</dbReference>
<comment type="similarity">
    <text evidence="7">Belongs to the drug/metabolite transporter (DMT) superfamily. Small multidrug resistance (SMR) (TC 2.A.7.1) family. Gdx/SugE subfamily.</text>
</comment>
<evidence type="ECO:0000256" key="1">
    <source>
        <dbReference type="ARBA" id="ARBA00004651"/>
    </source>
</evidence>
<dbReference type="PANTHER" id="PTHR30561">
    <property type="entry name" value="SMR FAMILY PROTON-DEPENDENT DRUG EFFLUX TRANSPORTER SUGE"/>
    <property type="match status" value="1"/>
</dbReference>
<accession>A0ABY6DHC0</accession>
<comment type="subcellular location">
    <subcellularLocation>
        <location evidence="1 9">Cell membrane</location>
        <topology evidence="1 9">Multi-pass membrane protein</topology>
    </subcellularLocation>
</comment>
<sequence>MNPNLVPWIYLLIAGVLEVAWAMALKASHGFTRLVPSVVFAVTALASLYLLAVAMRSLPAGTAYAVWTGIGAVGTVVLGIVWLGEPATVWRLVSVGLILAGIIGLKLASG</sequence>
<evidence type="ECO:0000313" key="11">
    <source>
        <dbReference type="EMBL" id="UXY13745.1"/>
    </source>
</evidence>
<evidence type="ECO:0000313" key="12">
    <source>
        <dbReference type="Proteomes" id="UP001061302"/>
    </source>
</evidence>
<feature type="transmembrane region" description="Helical" evidence="10">
    <location>
        <begin position="89"/>
        <end position="108"/>
    </location>
</feature>
<evidence type="ECO:0000256" key="7">
    <source>
        <dbReference type="ARBA" id="ARBA00038151"/>
    </source>
</evidence>
<evidence type="ECO:0000256" key="9">
    <source>
        <dbReference type="RuleBase" id="RU003942"/>
    </source>
</evidence>